<dbReference type="PROSITE" id="PS52002">
    <property type="entry name" value="SM"/>
    <property type="match status" value="1"/>
</dbReference>
<evidence type="ECO:0000256" key="4">
    <source>
        <dbReference type="ARBA" id="ARBA00022491"/>
    </source>
</evidence>
<dbReference type="PROSITE" id="PS51536">
    <property type="entry name" value="TFG"/>
    <property type="match status" value="1"/>
</dbReference>
<dbReference type="GO" id="GO:0034063">
    <property type="term" value="P:stress granule assembly"/>
    <property type="evidence" value="ECO:0007669"/>
    <property type="project" value="TreeGrafter"/>
</dbReference>
<dbReference type="SMART" id="SM01271">
    <property type="entry name" value="LSM14"/>
    <property type="match status" value="1"/>
</dbReference>
<name>A0A218XWQ2_PUNGR</name>
<keyword evidence="3" id="KW-0963">Cytoplasm</keyword>
<dbReference type="EMBL" id="MTKT01000666">
    <property type="protein sequence ID" value="OWM89384.1"/>
    <property type="molecule type" value="Genomic_DNA"/>
</dbReference>
<feature type="domain" description="Sm" evidence="13">
    <location>
        <begin position="120"/>
        <end position="203"/>
    </location>
</feature>
<comment type="similarity">
    <text evidence="2">Belongs to the LSM14 family.</text>
</comment>
<dbReference type="SMART" id="SM01199">
    <property type="entry name" value="FDF"/>
    <property type="match status" value="1"/>
</dbReference>
<dbReference type="FunFam" id="2.30.30.100:FF:000033">
    <property type="entry name" value="Trailer hitch, isoform C"/>
    <property type="match status" value="1"/>
</dbReference>
<evidence type="ECO:0000256" key="9">
    <source>
        <dbReference type="SAM" id="MobiDB-lite"/>
    </source>
</evidence>
<dbReference type="GO" id="GO:0006397">
    <property type="term" value="P:mRNA processing"/>
    <property type="evidence" value="ECO:0007669"/>
    <property type="project" value="UniProtKB-KW"/>
</dbReference>
<dbReference type="InterPro" id="IPR025762">
    <property type="entry name" value="DFDF"/>
</dbReference>
<evidence type="ECO:0000256" key="6">
    <source>
        <dbReference type="ARBA" id="ARBA00059323"/>
    </source>
</evidence>
<accession>A0A218XWQ2</accession>
<feature type="domain" description="TFG box profile" evidence="12">
    <location>
        <begin position="630"/>
        <end position="650"/>
    </location>
</feature>
<gene>
    <name evidence="14" type="ORF">CDL15_Pgr024132</name>
</gene>
<dbReference type="GO" id="GO:0000932">
    <property type="term" value="C:P-body"/>
    <property type="evidence" value="ECO:0007669"/>
    <property type="project" value="UniProtKB-SubCell"/>
</dbReference>
<dbReference type="PANTHER" id="PTHR13586:SF0">
    <property type="entry name" value="TRAILER HITCH, ISOFORM H"/>
    <property type="match status" value="1"/>
</dbReference>
<dbReference type="InterPro" id="IPR010920">
    <property type="entry name" value="LSM_dom_sf"/>
</dbReference>
<evidence type="ECO:0000256" key="1">
    <source>
        <dbReference type="ARBA" id="ARBA00004201"/>
    </source>
</evidence>
<dbReference type="Pfam" id="PF09532">
    <property type="entry name" value="FDF"/>
    <property type="match status" value="1"/>
</dbReference>
<dbReference type="InterPro" id="IPR025768">
    <property type="entry name" value="TFG_box"/>
</dbReference>
<dbReference type="InterPro" id="IPR047575">
    <property type="entry name" value="Sm"/>
</dbReference>
<evidence type="ECO:0000256" key="7">
    <source>
        <dbReference type="PROSITE-ProRule" id="PRU00846"/>
    </source>
</evidence>
<feature type="region of interest" description="Disordered" evidence="9">
    <location>
        <begin position="481"/>
        <end position="547"/>
    </location>
</feature>
<keyword evidence="5" id="KW-0507">mRNA processing</keyword>
<feature type="region of interest" description="Disordered" evidence="9">
    <location>
        <begin position="197"/>
        <end position="266"/>
    </location>
</feature>
<evidence type="ECO:0000259" key="12">
    <source>
        <dbReference type="PROSITE" id="PS51536"/>
    </source>
</evidence>
<feature type="compositionally biased region" description="Polar residues" evidence="9">
    <location>
        <begin position="436"/>
        <end position="451"/>
    </location>
</feature>
<feature type="compositionally biased region" description="Basic residues" evidence="9">
    <location>
        <begin position="523"/>
        <end position="537"/>
    </location>
</feature>
<feature type="compositionally biased region" description="Polar residues" evidence="9">
    <location>
        <begin position="229"/>
        <end position="239"/>
    </location>
</feature>
<dbReference type="CDD" id="cd01736">
    <property type="entry name" value="LSm14_N"/>
    <property type="match status" value="1"/>
</dbReference>
<dbReference type="InterPro" id="IPR025609">
    <property type="entry name" value="Lsm14-like_N"/>
</dbReference>
<feature type="domain" description="FFD box profile" evidence="11">
    <location>
        <begin position="608"/>
        <end position="623"/>
    </location>
</feature>
<organism evidence="14 15">
    <name type="scientific">Punica granatum</name>
    <name type="common">Pomegranate</name>
    <dbReference type="NCBI Taxonomy" id="22663"/>
    <lineage>
        <taxon>Eukaryota</taxon>
        <taxon>Viridiplantae</taxon>
        <taxon>Streptophyta</taxon>
        <taxon>Embryophyta</taxon>
        <taxon>Tracheophyta</taxon>
        <taxon>Spermatophyta</taxon>
        <taxon>Magnoliopsida</taxon>
        <taxon>eudicotyledons</taxon>
        <taxon>Gunneridae</taxon>
        <taxon>Pentapetalae</taxon>
        <taxon>rosids</taxon>
        <taxon>malvids</taxon>
        <taxon>Myrtales</taxon>
        <taxon>Lythraceae</taxon>
        <taxon>Punica</taxon>
    </lineage>
</organism>
<feature type="domain" description="DFDF" evidence="10">
    <location>
        <begin position="541"/>
        <end position="577"/>
    </location>
</feature>
<dbReference type="InterPro" id="IPR025761">
    <property type="entry name" value="FFD_box"/>
</dbReference>
<comment type="caution">
    <text evidence="14">The sequence shown here is derived from an EMBL/GenBank/DDBJ whole genome shotgun (WGS) entry which is preliminary data.</text>
</comment>
<evidence type="ECO:0008006" key="16">
    <source>
        <dbReference type="Google" id="ProtNLM"/>
    </source>
</evidence>
<evidence type="ECO:0000256" key="3">
    <source>
        <dbReference type="ARBA" id="ARBA00022490"/>
    </source>
</evidence>
<dbReference type="GO" id="GO:0033962">
    <property type="term" value="P:P-body assembly"/>
    <property type="evidence" value="ECO:0007669"/>
    <property type="project" value="TreeGrafter"/>
</dbReference>
<feature type="region of interest" description="Disordered" evidence="9">
    <location>
        <begin position="649"/>
        <end position="668"/>
    </location>
</feature>
<dbReference type="PROSITE" id="PS51512">
    <property type="entry name" value="DFDF"/>
    <property type="match status" value="1"/>
</dbReference>
<evidence type="ECO:0000256" key="8">
    <source>
        <dbReference type="PROSITE-ProRule" id="PRU00869"/>
    </source>
</evidence>
<protein>
    <recommendedName>
        <fullName evidence="16">Protein decapping 5</fullName>
    </recommendedName>
</protein>
<dbReference type="Gene3D" id="2.30.30.100">
    <property type="match status" value="1"/>
</dbReference>
<dbReference type="Proteomes" id="UP000197138">
    <property type="component" value="Unassembled WGS sequence"/>
</dbReference>
<dbReference type="InterPro" id="IPR019050">
    <property type="entry name" value="FDF_dom"/>
</dbReference>
<dbReference type="AlphaFoldDB" id="A0A218XWQ2"/>
<feature type="short sequence motif" description="TFG box" evidence="8">
    <location>
        <begin position="630"/>
        <end position="650"/>
    </location>
</feature>
<dbReference type="PANTHER" id="PTHR13586">
    <property type="entry name" value="SCD6 PROTEIN-RELATED"/>
    <property type="match status" value="1"/>
</dbReference>
<comment type="function">
    <text evidence="6">As a component of the decapping complex, involved in the degradation of mRNAs. Promotes P-body formation. Translational repressor.</text>
</comment>
<sequence>MRFTNVWVITTGMNYCITSIFKSCYSRDSETVEVARDEEADEVSSVDEVDEVNGQEVNEAGDPGKTDTTVAVLRKPNPTLSLSLSLSLCCALSIKRLTLSVSSAFFPTMAAAESSSARSSSSSAADSYIGSLISLTSKSEIRYEGVLYNINTQESSIGLQNVRSFGTEGRKKDGPQIPPSDKVYDYILFRGSDIKDLQVKSSPPAQPTPIPSINNDPAIIQSHYPRPVPTSTALPSTASVPAADFGSNTAQTGPAPNFQSGLPLYQPGGNMGPWGISPLPPPTANPGGLAMPMYWQGYYGAPTGIAQMQQQPLLRPPPGLSIPPLQQPIQHLSGTLPAGASNLPETSNSLLSMSSTLLPVTSTTLTSTTLPPVSLHMLPFETLSSTLPSGRAPVSVLPSTTAATTLTVGITKDNSTVLPRESALQSAPLVGTLNSVQTENPAPNLTPSLVTPDQLLQPGPTNISLSQSLQIAQKDVEVVQVSSPASPPLPPEQSAPVAGEAQPPILPLPPPARTDHEQNGSHFQHRYGYRGRGRGRGRGSWSSRPVTTYSEDFDFTAMNEKFNKDEVWGHLGKNSRTHSRDEADANVADEEDFHYEDEAEASKIEVKPVYNKDDFFDSLSCDARDRNSRGGRTRFSEQRRMDTETFGEFSRYRGGRGGRGPGYHGSFRGRGSYNVRGYGYNPRGRGRAIYTSAS</sequence>
<reference evidence="15" key="1">
    <citation type="journal article" date="2017" name="Plant J.">
        <title>The pomegranate (Punica granatum L.) genome and the genomics of punicalagin biosynthesis.</title>
        <authorList>
            <person name="Qin G."/>
            <person name="Xu C."/>
            <person name="Ming R."/>
            <person name="Tang H."/>
            <person name="Guyot R."/>
            <person name="Kramer E.M."/>
            <person name="Hu Y."/>
            <person name="Yi X."/>
            <person name="Qi Y."/>
            <person name="Xu X."/>
            <person name="Gao Z."/>
            <person name="Pan H."/>
            <person name="Jian J."/>
            <person name="Tian Y."/>
            <person name="Yue Z."/>
            <person name="Xu Y."/>
        </authorList>
    </citation>
    <scope>NUCLEOTIDE SEQUENCE [LARGE SCALE GENOMIC DNA]</scope>
    <source>
        <strain evidence="15">cv. Dabenzi</strain>
    </source>
</reference>
<comment type="subcellular location">
    <subcellularLocation>
        <location evidence="1">Cytoplasm</location>
        <location evidence="1">P-body</location>
    </subcellularLocation>
</comment>
<feature type="short sequence motif" description="FFD box" evidence="7">
    <location>
        <begin position="608"/>
        <end position="623"/>
    </location>
</feature>
<keyword evidence="4" id="KW-0678">Repressor</keyword>
<evidence type="ECO:0000256" key="2">
    <source>
        <dbReference type="ARBA" id="ARBA00010415"/>
    </source>
</evidence>
<evidence type="ECO:0000256" key="5">
    <source>
        <dbReference type="ARBA" id="ARBA00022664"/>
    </source>
</evidence>
<dbReference type="PROSITE" id="PS51513">
    <property type="entry name" value="FFD"/>
    <property type="match status" value="1"/>
</dbReference>
<feature type="region of interest" description="Disordered" evidence="9">
    <location>
        <begin position="436"/>
        <end position="462"/>
    </location>
</feature>
<dbReference type="SUPFAM" id="SSF50182">
    <property type="entry name" value="Sm-like ribonucleoproteins"/>
    <property type="match status" value="1"/>
</dbReference>
<evidence type="ECO:0000313" key="15">
    <source>
        <dbReference type="Proteomes" id="UP000197138"/>
    </source>
</evidence>
<proteinExistence type="inferred from homology"/>
<evidence type="ECO:0000313" key="14">
    <source>
        <dbReference type="EMBL" id="OWM89384.1"/>
    </source>
</evidence>
<feature type="compositionally biased region" description="Polar residues" evidence="9">
    <location>
        <begin position="246"/>
        <end position="260"/>
    </location>
</feature>
<evidence type="ECO:0000259" key="13">
    <source>
        <dbReference type="PROSITE" id="PS52002"/>
    </source>
</evidence>
<dbReference type="Pfam" id="PF12701">
    <property type="entry name" value="LSM14"/>
    <property type="match status" value="1"/>
</dbReference>
<dbReference type="GO" id="GO:0003729">
    <property type="term" value="F:mRNA binding"/>
    <property type="evidence" value="ECO:0007669"/>
    <property type="project" value="TreeGrafter"/>
</dbReference>
<evidence type="ECO:0000259" key="11">
    <source>
        <dbReference type="PROSITE" id="PS51513"/>
    </source>
</evidence>
<evidence type="ECO:0000259" key="10">
    <source>
        <dbReference type="PROSITE" id="PS51512"/>
    </source>
</evidence>